<dbReference type="Proteomes" id="UP000734854">
    <property type="component" value="Unassembled WGS sequence"/>
</dbReference>
<feature type="compositionally biased region" description="Basic and acidic residues" evidence="1">
    <location>
        <begin position="128"/>
        <end position="138"/>
    </location>
</feature>
<feature type="region of interest" description="Disordered" evidence="1">
    <location>
        <begin position="523"/>
        <end position="585"/>
    </location>
</feature>
<feature type="compositionally biased region" description="Polar residues" evidence="1">
    <location>
        <begin position="609"/>
        <end position="618"/>
    </location>
</feature>
<reference evidence="2 3" key="1">
    <citation type="submission" date="2020-08" db="EMBL/GenBank/DDBJ databases">
        <title>Plant Genome Project.</title>
        <authorList>
            <person name="Zhang R.-G."/>
        </authorList>
    </citation>
    <scope>NUCLEOTIDE SEQUENCE [LARGE SCALE GENOMIC DNA]</scope>
    <source>
        <tissue evidence="2">Rhizome</tissue>
    </source>
</reference>
<feature type="compositionally biased region" description="Basic and acidic residues" evidence="1">
    <location>
        <begin position="523"/>
        <end position="537"/>
    </location>
</feature>
<organism evidence="2 3">
    <name type="scientific">Zingiber officinale</name>
    <name type="common">Ginger</name>
    <name type="synonym">Amomum zingiber</name>
    <dbReference type="NCBI Taxonomy" id="94328"/>
    <lineage>
        <taxon>Eukaryota</taxon>
        <taxon>Viridiplantae</taxon>
        <taxon>Streptophyta</taxon>
        <taxon>Embryophyta</taxon>
        <taxon>Tracheophyta</taxon>
        <taxon>Spermatophyta</taxon>
        <taxon>Magnoliopsida</taxon>
        <taxon>Liliopsida</taxon>
        <taxon>Zingiberales</taxon>
        <taxon>Zingiberaceae</taxon>
        <taxon>Zingiber</taxon>
    </lineage>
</organism>
<feature type="region of interest" description="Disordered" evidence="1">
    <location>
        <begin position="73"/>
        <end position="110"/>
    </location>
</feature>
<feature type="compositionally biased region" description="Basic and acidic residues" evidence="1">
    <location>
        <begin position="545"/>
        <end position="556"/>
    </location>
</feature>
<dbReference type="InterPro" id="IPR010433">
    <property type="entry name" value="EIF-4B_pln"/>
</dbReference>
<keyword evidence="3" id="KW-1185">Reference proteome</keyword>
<accession>A0A8J5H940</accession>
<evidence type="ECO:0000313" key="2">
    <source>
        <dbReference type="EMBL" id="KAG6521989.1"/>
    </source>
</evidence>
<dbReference type="GO" id="GO:0003743">
    <property type="term" value="F:translation initiation factor activity"/>
    <property type="evidence" value="ECO:0007669"/>
    <property type="project" value="InterPro"/>
</dbReference>
<feature type="region of interest" description="Disordered" evidence="1">
    <location>
        <begin position="246"/>
        <end position="290"/>
    </location>
</feature>
<feature type="region of interest" description="Disordered" evidence="1">
    <location>
        <begin position="597"/>
        <end position="618"/>
    </location>
</feature>
<dbReference type="EMBL" id="JACMSC010000005">
    <property type="protein sequence ID" value="KAG6521989.1"/>
    <property type="molecule type" value="Genomic_DNA"/>
</dbReference>
<comment type="caution">
    <text evidence="2">The sequence shown here is derived from an EMBL/GenBank/DDBJ whole genome shotgun (WGS) entry which is preliminary data.</text>
</comment>
<gene>
    <name evidence="2" type="ORF">ZIOFF_019123</name>
</gene>
<name>A0A8J5H940_ZINOF</name>
<protein>
    <recommendedName>
        <fullName evidence="4">Eukaryotic translation initiation factor-related</fullName>
    </recommendedName>
</protein>
<feature type="region of interest" description="Disordered" evidence="1">
    <location>
        <begin position="421"/>
        <end position="444"/>
    </location>
</feature>
<evidence type="ECO:0000313" key="3">
    <source>
        <dbReference type="Proteomes" id="UP000734854"/>
    </source>
</evidence>
<feature type="region of interest" description="Disordered" evidence="1">
    <location>
        <begin position="123"/>
        <end position="168"/>
    </location>
</feature>
<feature type="compositionally biased region" description="Basic and acidic residues" evidence="1">
    <location>
        <begin position="246"/>
        <end position="281"/>
    </location>
</feature>
<proteinExistence type="predicted"/>
<dbReference type="AlphaFoldDB" id="A0A8J5H940"/>
<feature type="compositionally biased region" description="Basic and acidic residues" evidence="1">
    <location>
        <begin position="563"/>
        <end position="577"/>
    </location>
</feature>
<evidence type="ECO:0000256" key="1">
    <source>
        <dbReference type="SAM" id="MobiDB-lite"/>
    </source>
</evidence>
<feature type="region of interest" description="Disordered" evidence="1">
    <location>
        <begin position="181"/>
        <end position="226"/>
    </location>
</feature>
<feature type="region of interest" description="Disordered" evidence="1">
    <location>
        <begin position="484"/>
        <end position="510"/>
    </location>
</feature>
<feature type="compositionally biased region" description="Basic and acidic residues" evidence="1">
    <location>
        <begin position="488"/>
        <end position="499"/>
    </location>
</feature>
<dbReference type="PANTHER" id="PTHR32091:SF4">
    <property type="entry name" value="OS07G0546100 PROTEIN"/>
    <property type="match status" value="1"/>
</dbReference>
<feature type="compositionally biased region" description="Low complexity" evidence="1">
    <location>
        <begin position="97"/>
        <end position="110"/>
    </location>
</feature>
<dbReference type="GO" id="GO:0003729">
    <property type="term" value="F:mRNA binding"/>
    <property type="evidence" value="ECO:0007669"/>
    <property type="project" value="TreeGrafter"/>
</dbReference>
<feature type="compositionally biased region" description="Pro residues" evidence="1">
    <location>
        <begin position="183"/>
        <end position="195"/>
    </location>
</feature>
<feature type="compositionally biased region" description="Polar residues" evidence="1">
    <location>
        <begin position="217"/>
        <end position="226"/>
    </location>
</feature>
<dbReference type="PANTHER" id="PTHR32091">
    <property type="entry name" value="EUKARYOTIC TRANSLATION INITIATION FACTOR 4B"/>
    <property type="match status" value="1"/>
</dbReference>
<evidence type="ECO:0008006" key="4">
    <source>
        <dbReference type="Google" id="ProtNLM"/>
    </source>
</evidence>
<sequence length="645" mass="71488">MTMTLKDFHGGSIPSQLVLPSAPGSNINNAYKFSFFLLRTALGFSESMRRGKTESFFLFILLLCSSARPNDRPGAWGIGSPSGAGRSDLQSHHFLRPRPGSAGAGSASARTLDERPAVFLSHPTHIGRHFDEDERKPFDASSAPRRAAAPDDTLRSPASFRSETKHPILSQIVPSPVVASVPAPGPVSRSPPPPSNVGSAWGPRKEVGSDPPPSLPTQPVLSASRLAQASAVEKVSSGRWHLKSPEVESIRPHDREELERRFGETVRTEDGIDRDRERENPKSASSAVAYAEVKERTLPGSYSVRVQNQHRAKSPMYPEVNEKQTTGYLIEGVRPASSDGMFTGSKVHEEEVLERPKLKLLPRRKPLESLDIQIRDFNDKQAYQVSMNSVQVQNIHEMHGNSNVPKPGLEGADEGNRAIERPRLNLKPRSHPIEQTEGNGNKERLGSHFMLNLKNVFGGARPRELVLKERGIDIAANEVDMIRSPNRTRNDLPKSDSKTETNSSIQLGERVDRLSVGQRTVKDLDNRGYHPDNERVDVQNSSWRNDNRKNTRDIDRSLAQPRADVDNWRKPVEDPKPEVPAPRFSKGATALELAQAFSRSVSDARPENKISTQRNISGQNQLPFSRLAGSKELYSGTTHRQINGY</sequence>